<keyword evidence="2" id="KW-1185">Reference proteome</keyword>
<sequence>MARISCAPRRTAAWLFASSEGEGGLIADGLAGALEIIIGLARRDCLTFSGGGDVGVMQSSAQRLERSLVRENPQVAEERAAVAAALPLRVVPVVGLVIRLQESASRTEPDYVVAEDVQAYDSPFGEYSEPRLGSWR</sequence>
<organism evidence="1 2">
    <name type="scientific">Streptomyces laculatispora</name>
    <dbReference type="NCBI Taxonomy" id="887464"/>
    <lineage>
        <taxon>Bacteria</taxon>
        <taxon>Bacillati</taxon>
        <taxon>Actinomycetota</taxon>
        <taxon>Actinomycetes</taxon>
        <taxon>Kitasatosporales</taxon>
        <taxon>Streptomycetaceae</taxon>
        <taxon>Streptomyces</taxon>
    </lineage>
</organism>
<evidence type="ECO:0000313" key="2">
    <source>
        <dbReference type="Proteomes" id="UP001229952"/>
    </source>
</evidence>
<reference evidence="1 2" key="1">
    <citation type="submission" date="2023-03" db="EMBL/GenBank/DDBJ databases">
        <title>Isolation and description of six Streptomyces strains from soil environments, able to metabolize different microbial glucans.</title>
        <authorList>
            <person name="Widen T."/>
            <person name="Larsbrink J."/>
        </authorList>
    </citation>
    <scope>NUCLEOTIDE SEQUENCE [LARGE SCALE GENOMIC DNA]</scope>
    <source>
        <strain evidence="1 2">Mut2</strain>
    </source>
</reference>
<protein>
    <submittedName>
        <fullName evidence="1">Uncharacterized protein</fullName>
    </submittedName>
</protein>
<evidence type="ECO:0000313" key="1">
    <source>
        <dbReference type="EMBL" id="WLQ38770.1"/>
    </source>
</evidence>
<gene>
    <name evidence="1" type="ORF">P8A22_01130</name>
</gene>
<dbReference type="RefSeq" id="WP_306085457.1">
    <property type="nucleotide sequence ID" value="NZ_CP120992.1"/>
</dbReference>
<dbReference type="EMBL" id="CP120992">
    <property type="protein sequence ID" value="WLQ38770.1"/>
    <property type="molecule type" value="Genomic_DNA"/>
</dbReference>
<name>A0ABY9HW32_9ACTN</name>
<proteinExistence type="predicted"/>
<accession>A0ABY9HW32</accession>
<dbReference type="Proteomes" id="UP001229952">
    <property type="component" value="Chromosome"/>
</dbReference>